<dbReference type="InterPro" id="IPR041881">
    <property type="entry name" value="PqqD_sf"/>
</dbReference>
<dbReference type="Gene3D" id="1.10.10.1150">
    <property type="entry name" value="Coenzyme PQQ synthesis protein D (PqqD)"/>
    <property type="match status" value="1"/>
</dbReference>
<dbReference type="Proteomes" id="UP000186015">
    <property type="component" value="Unassembled WGS sequence"/>
</dbReference>
<sequence>MKLAVEMAVMELDGEWNAVAVGEDSTKFHGMLRLNETAADIIKLLSEDTDAETINSELAKKYPDSSSDEIARFVSEFIGQLRKASLLTE</sequence>
<evidence type="ECO:0000313" key="1">
    <source>
        <dbReference type="EMBL" id="SEK95961.1"/>
    </source>
</evidence>
<proteinExistence type="predicted"/>
<gene>
    <name evidence="1" type="ORF">SAMN05216469_108134</name>
</gene>
<evidence type="ECO:0000313" key="2">
    <source>
        <dbReference type="Proteomes" id="UP000186015"/>
    </source>
</evidence>
<protein>
    <submittedName>
        <fullName evidence="1">Coenzyme PQQ synthesis protein D (PqqD)</fullName>
    </submittedName>
</protein>
<accession>A0A1H7LAJ8</accession>
<dbReference type="EMBL" id="FOAT01000008">
    <property type="protein sequence ID" value="SEK95961.1"/>
    <property type="molecule type" value="Genomic_DNA"/>
</dbReference>
<dbReference type="RefSeq" id="WP_074833571.1">
    <property type="nucleotide sequence ID" value="NZ_FOAT01000008.1"/>
</dbReference>
<dbReference type="Pfam" id="PF05402">
    <property type="entry name" value="PqqD"/>
    <property type="match status" value="1"/>
</dbReference>
<name>A0A1H7LAJ8_RUMAL</name>
<organism evidence="1 2">
    <name type="scientific">Ruminococcus albus</name>
    <dbReference type="NCBI Taxonomy" id="1264"/>
    <lineage>
        <taxon>Bacteria</taxon>
        <taxon>Bacillati</taxon>
        <taxon>Bacillota</taxon>
        <taxon>Clostridia</taxon>
        <taxon>Eubacteriales</taxon>
        <taxon>Oscillospiraceae</taxon>
        <taxon>Ruminococcus</taxon>
    </lineage>
</organism>
<dbReference type="AlphaFoldDB" id="A0A1H7LAJ8"/>
<reference evidence="1 2" key="1">
    <citation type="submission" date="2016-10" db="EMBL/GenBank/DDBJ databases">
        <authorList>
            <person name="de Groot N.N."/>
        </authorList>
    </citation>
    <scope>NUCLEOTIDE SEQUENCE [LARGE SCALE GENOMIC DNA]</scope>
    <source>
        <strain evidence="1 2">KH2T6</strain>
    </source>
</reference>
<dbReference type="InterPro" id="IPR008792">
    <property type="entry name" value="PQQD"/>
</dbReference>